<reference evidence="4" key="1">
    <citation type="submission" date="2022-07" db="EMBL/GenBank/DDBJ databases">
        <title>Evaluation of T. orientalis genome assembly methods using nanopore sequencing and analysis of variation between genomes.</title>
        <authorList>
            <person name="Yam J."/>
            <person name="Micallef M.L."/>
            <person name="Liu M."/>
            <person name="Djordjevic S.P."/>
            <person name="Bogema D.R."/>
            <person name="Jenkins C."/>
        </authorList>
    </citation>
    <scope>NUCLEOTIDE SEQUENCE</scope>
    <source>
        <strain evidence="4">Fish Creek</strain>
    </source>
</reference>
<feature type="domain" description="HIT" evidence="3">
    <location>
        <begin position="71"/>
        <end position="180"/>
    </location>
</feature>
<protein>
    <submittedName>
        <fullName evidence="4">Protein kinase C inhibitor</fullName>
    </submittedName>
</protein>
<dbReference type="InterPro" id="IPR001310">
    <property type="entry name" value="Histidine_triad_HIT"/>
</dbReference>
<dbReference type="PRINTS" id="PR00332">
    <property type="entry name" value="HISTRIAD"/>
</dbReference>
<dbReference type="InterPro" id="IPR036265">
    <property type="entry name" value="HIT-like_sf"/>
</dbReference>
<organism evidence="4 5">
    <name type="scientific">Theileria orientalis</name>
    <dbReference type="NCBI Taxonomy" id="68886"/>
    <lineage>
        <taxon>Eukaryota</taxon>
        <taxon>Sar</taxon>
        <taxon>Alveolata</taxon>
        <taxon>Apicomplexa</taxon>
        <taxon>Aconoidasida</taxon>
        <taxon>Piroplasmida</taxon>
        <taxon>Theileriidae</taxon>
        <taxon>Theileria</taxon>
    </lineage>
</organism>
<dbReference type="PROSITE" id="PS51084">
    <property type="entry name" value="HIT_2"/>
    <property type="match status" value="1"/>
</dbReference>
<sequence>MIYKTIIIIFNYMTLGRCLSVSYILGRIGITPRTNDFSYITSTTKIPTFNKYNHLGLREMTTSDKGNEKTVFHKIVSGELPCKKVYEDDLMLAFHDIEPVAPNHVLLIPKNFDGLASLSDATERHEKVLGHMMVKAAQIAKDNNYGDFRLVVNSGVSAQQTVFYLHMHLLSGRRFNWPPG</sequence>
<comment type="caution">
    <text evidence="2">Lacks conserved residue(s) required for the propagation of feature annotation.</text>
</comment>
<proteinExistence type="predicted"/>
<accession>A0A976SK34</accession>
<evidence type="ECO:0000313" key="5">
    <source>
        <dbReference type="Proteomes" id="UP000244803"/>
    </source>
</evidence>
<dbReference type="CDD" id="cd01276">
    <property type="entry name" value="PKCI_related"/>
    <property type="match status" value="1"/>
</dbReference>
<dbReference type="Gene3D" id="3.30.428.10">
    <property type="entry name" value="HIT-like"/>
    <property type="match status" value="1"/>
</dbReference>
<dbReference type="PANTHER" id="PTHR23089">
    <property type="entry name" value="HISTIDINE TRIAD HIT PROTEIN"/>
    <property type="match status" value="1"/>
</dbReference>
<evidence type="ECO:0000313" key="4">
    <source>
        <dbReference type="EMBL" id="UVC53994.1"/>
    </source>
</evidence>
<dbReference type="GO" id="GO:0003824">
    <property type="term" value="F:catalytic activity"/>
    <property type="evidence" value="ECO:0007669"/>
    <property type="project" value="InterPro"/>
</dbReference>
<feature type="active site" description="Tele-AMP-histidine intermediate" evidence="1">
    <location>
        <position position="166"/>
    </location>
</feature>
<dbReference type="InterPro" id="IPR019808">
    <property type="entry name" value="Histidine_triad_CS"/>
</dbReference>
<gene>
    <name evidence="4" type="ORF">MACJ_003317</name>
</gene>
<dbReference type="InterPro" id="IPR011146">
    <property type="entry name" value="HIT-like"/>
</dbReference>
<evidence type="ECO:0000259" key="3">
    <source>
        <dbReference type="PROSITE" id="PS51084"/>
    </source>
</evidence>
<dbReference type="SUPFAM" id="SSF54197">
    <property type="entry name" value="HIT-like"/>
    <property type="match status" value="1"/>
</dbReference>
<dbReference type="PROSITE" id="PS00892">
    <property type="entry name" value="HIT_1"/>
    <property type="match status" value="1"/>
</dbReference>
<dbReference type="Proteomes" id="UP000244803">
    <property type="component" value="Chromosome 1"/>
</dbReference>
<dbReference type="EMBL" id="CP056065">
    <property type="protein sequence ID" value="UVC53994.1"/>
    <property type="molecule type" value="Genomic_DNA"/>
</dbReference>
<name>A0A976SK34_THEOR</name>
<dbReference type="AlphaFoldDB" id="A0A976SK34"/>
<evidence type="ECO:0000256" key="1">
    <source>
        <dbReference type="PIRSR" id="PIRSR601310-1"/>
    </source>
</evidence>
<dbReference type="Pfam" id="PF11969">
    <property type="entry name" value="DcpS_C"/>
    <property type="match status" value="1"/>
</dbReference>
<evidence type="ECO:0000256" key="2">
    <source>
        <dbReference type="PROSITE-ProRule" id="PRU00464"/>
    </source>
</evidence>